<dbReference type="PROSITE" id="PS00211">
    <property type="entry name" value="ABC_TRANSPORTER_1"/>
    <property type="match status" value="1"/>
</dbReference>
<evidence type="ECO:0000256" key="4">
    <source>
        <dbReference type="ARBA" id="ARBA00022741"/>
    </source>
</evidence>
<dbReference type="PANTHER" id="PTHR42711">
    <property type="entry name" value="ABC TRANSPORTER ATP-BINDING PROTEIN"/>
    <property type="match status" value="1"/>
</dbReference>
<dbReference type="InterPro" id="IPR017871">
    <property type="entry name" value="ABC_transporter-like_CS"/>
</dbReference>
<comment type="subcellular location">
    <subcellularLocation>
        <location evidence="1">Cell membrane</location>
        <topology evidence="1">Peripheral membrane protein</topology>
        <orientation evidence="1">Cytoplasmic side</orientation>
    </subcellularLocation>
</comment>
<dbReference type="EMBL" id="FOKG01000001">
    <property type="protein sequence ID" value="SFA74313.1"/>
    <property type="molecule type" value="Genomic_DNA"/>
</dbReference>
<dbReference type="Pfam" id="PF00005">
    <property type="entry name" value="ABC_tran"/>
    <property type="match status" value="1"/>
</dbReference>
<protein>
    <submittedName>
        <fullName evidence="11">ABC-2 type transport system ATP-binding protein</fullName>
    </submittedName>
</protein>
<evidence type="ECO:0000256" key="3">
    <source>
        <dbReference type="ARBA" id="ARBA00022475"/>
    </source>
</evidence>
<dbReference type="InterPro" id="IPR050763">
    <property type="entry name" value="ABC_transporter_ATP-binding"/>
</dbReference>
<dbReference type="Pfam" id="PF13732">
    <property type="entry name" value="DrrA1-3_C"/>
    <property type="match status" value="1"/>
</dbReference>
<dbReference type="Proteomes" id="UP000243799">
    <property type="component" value="Unassembled WGS sequence"/>
</dbReference>
<dbReference type="Gene3D" id="3.40.50.300">
    <property type="entry name" value="P-loop containing nucleotide triphosphate hydrolases"/>
    <property type="match status" value="1"/>
</dbReference>
<evidence type="ECO:0000256" key="8">
    <source>
        <dbReference type="ARBA" id="ARBA00023251"/>
    </source>
</evidence>
<keyword evidence="12" id="KW-1185">Reference proteome</keyword>
<evidence type="ECO:0000256" key="7">
    <source>
        <dbReference type="ARBA" id="ARBA00023136"/>
    </source>
</evidence>
<accession>A0A1I0VE56</accession>
<comment type="similarity">
    <text evidence="9">Belongs to the ABC transporter superfamily. Drug exporter-1 (DrugE1) (TC 3.A.1.105) family.</text>
</comment>
<evidence type="ECO:0000313" key="11">
    <source>
        <dbReference type="EMBL" id="SFA74313.1"/>
    </source>
</evidence>
<dbReference type="FunFam" id="3.40.50.300:FF:000589">
    <property type="entry name" value="ABC transporter, ATP-binding subunit"/>
    <property type="match status" value="1"/>
</dbReference>
<dbReference type="InterPro" id="IPR003439">
    <property type="entry name" value="ABC_transporter-like_ATP-bd"/>
</dbReference>
<dbReference type="OrthoDB" id="9804819at2"/>
<keyword evidence="2" id="KW-0813">Transport</keyword>
<dbReference type="GO" id="GO:0016887">
    <property type="term" value="F:ATP hydrolysis activity"/>
    <property type="evidence" value="ECO:0007669"/>
    <property type="project" value="InterPro"/>
</dbReference>
<evidence type="ECO:0000256" key="1">
    <source>
        <dbReference type="ARBA" id="ARBA00004413"/>
    </source>
</evidence>
<gene>
    <name evidence="11" type="ORF">SAMN05216266_101174</name>
</gene>
<dbReference type="STRING" id="490629.SAMN05216266_101174"/>
<evidence type="ECO:0000256" key="9">
    <source>
        <dbReference type="ARBA" id="ARBA00049985"/>
    </source>
</evidence>
<proteinExistence type="inferred from homology"/>
<dbReference type="SUPFAM" id="SSF52540">
    <property type="entry name" value="P-loop containing nucleoside triphosphate hydrolases"/>
    <property type="match status" value="1"/>
</dbReference>
<keyword evidence="7" id="KW-0472">Membrane</keyword>
<reference evidence="12" key="1">
    <citation type="submission" date="2016-10" db="EMBL/GenBank/DDBJ databases">
        <authorList>
            <person name="Varghese N."/>
            <person name="Submissions S."/>
        </authorList>
    </citation>
    <scope>NUCLEOTIDE SEQUENCE [LARGE SCALE GENOMIC DNA]</scope>
    <source>
        <strain evidence="12">CGMCC 4.3568</strain>
    </source>
</reference>
<dbReference type="InterPro" id="IPR027417">
    <property type="entry name" value="P-loop_NTPase"/>
</dbReference>
<dbReference type="InterPro" id="IPR005894">
    <property type="entry name" value="DrrA"/>
</dbReference>
<organism evidence="11 12">
    <name type="scientific">Amycolatopsis marina</name>
    <dbReference type="NCBI Taxonomy" id="490629"/>
    <lineage>
        <taxon>Bacteria</taxon>
        <taxon>Bacillati</taxon>
        <taxon>Actinomycetota</taxon>
        <taxon>Actinomycetes</taxon>
        <taxon>Pseudonocardiales</taxon>
        <taxon>Pseudonocardiaceae</taxon>
        <taxon>Amycolatopsis</taxon>
    </lineage>
</organism>
<dbReference type="InterPro" id="IPR025302">
    <property type="entry name" value="DrrA1/2-like_C"/>
</dbReference>
<dbReference type="GO" id="GO:0046677">
    <property type="term" value="P:response to antibiotic"/>
    <property type="evidence" value="ECO:0007669"/>
    <property type="project" value="UniProtKB-KW"/>
</dbReference>
<dbReference type="InterPro" id="IPR003593">
    <property type="entry name" value="AAA+_ATPase"/>
</dbReference>
<evidence type="ECO:0000256" key="2">
    <source>
        <dbReference type="ARBA" id="ARBA00022448"/>
    </source>
</evidence>
<dbReference type="GO" id="GO:0005524">
    <property type="term" value="F:ATP binding"/>
    <property type="evidence" value="ECO:0007669"/>
    <property type="project" value="UniProtKB-KW"/>
</dbReference>
<dbReference type="NCBIfam" id="TIGR01188">
    <property type="entry name" value="drrA"/>
    <property type="match status" value="1"/>
</dbReference>
<dbReference type="GO" id="GO:0005886">
    <property type="term" value="C:plasma membrane"/>
    <property type="evidence" value="ECO:0007669"/>
    <property type="project" value="UniProtKB-SubCell"/>
</dbReference>
<feature type="domain" description="ABC transporter" evidence="10">
    <location>
        <begin position="2"/>
        <end position="232"/>
    </location>
</feature>
<evidence type="ECO:0000313" key="12">
    <source>
        <dbReference type="Proteomes" id="UP000243799"/>
    </source>
</evidence>
<keyword evidence="4" id="KW-0547">Nucleotide-binding</keyword>
<dbReference type="RefSeq" id="WP_091667998.1">
    <property type="nucleotide sequence ID" value="NZ_FOKG01000001.1"/>
</dbReference>
<keyword evidence="3" id="KW-1003">Cell membrane</keyword>
<evidence type="ECO:0000256" key="6">
    <source>
        <dbReference type="ARBA" id="ARBA00022967"/>
    </source>
</evidence>
<dbReference type="GO" id="GO:1900753">
    <property type="term" value="P:doxorubicin transport"/>
    <property type="evidence" value="ECO:0007669"/>
    <property type="project" value="InterPro"/>
</dbReference>
<evidence type="ECO:0000256" key="5">
    <source>
        <dbReference type="ARBA" id="ARBA00022840"/>
    </source>
</evidence>
<sequence>MIEAKGLRKSFGEIEVLAGVDLRVERGTMLALLGPNGAGKTTAVRILSTLLGMDGGSARIAGYDVATQARAVRGVIGVTGQQTAVDGLLTGYENLVMMGRLFRLGSAAARERARELLVRFDLVDAGQRQVKTYSGGMRRRLDVAISMITAPPVIFLDEPTTGLDPRSRGDVWQTVRQLLDGGVTILLTTQYLEEADQLADRIAVIDGGAIVAEGTASQLKQQVGAELLDLTFADAESYAKGAAALGVERPRLDETALRAEVPVAAAHDVKRILDLLDVAGANLSRVRVTEPSLDDVFLSLTGSQAETPEPVGGRS</sequence>
<dbReference type="GO" id="GO:0043215">
    <property type="term" value="P:daunorubicin transport"/>
    <property type="evidence" value="ECO:0007669"/>
    <property type="project" value="InterPro"/>
</dbReference>
<keyword evidence="8" id="KW-0046">Antibiotic resistance</keyword>
<dbReference type="AlphaFoldDB" id="A0A1I0VE56"/>
<keyword evidence="6" id="KW-1278">Translocase</keyword>
<keyword evidence="5 11" id="KW-0067">ATP-binding</keyword>
<dbReference type="PROSITE" id="PS50893">
    <property type="entry name" value="ABC_TRANSPORTER_2"/>
    <property type="match status" value="1"/>
</dbReference>
<dbReference type="PANTHER" id="PTHR42711:SF19">
    <property type="entry name" value="DOXORUBICIN RESISTANCE ATP-BINDING PROTEIN DRRA"/>
    <property type="match status" value="1"/>
</dbReference>
<evidence type="ECO:0000259" key="10">
    <source>
        <dbReference type="PROSITE" id="PS50893"/>
    </source>
</evidence>
<dbReference type="SMART" id="SM00382">
    <property type="entry name" value="AAA"/>
    <property type="match status" value="1"/>
</dbReference>
<name>A0A1I0VE56_9PSEU</name>